<dbReference type="EMBL" id="CM026432">
    <property type="protein sequence ID" value="KAG0557836.1"/>
    <property type="molecule type" value="Genomic_DNA"/>
</dbReference>
<dbReference type="CDD" id="cd06472">
    <property type="entry name" value="ACD_ScHsp26_like"/>
    <property type="match status" value="1"/>
</dbReference>
<comment type="similarity">
    <text evidence="2 3">Belongs to the small heat shock protein (HSP20) family.</text>
</comment>
<protein>
    <recommendedName>
        <fullName evidence="4">SHSP domain-containing protein</fullName>
    </recommendedName>
</protein>
<gene>
    <name evidence="5" type="ORF">KC19_11G160800</name>
</gene>
<evidence type="ECO:0000256" key="3">
    <source>
        <dbReference type="RuleBase" id="RU003616"/>
    </source>
</evidence>
<dbReference type="Proteomes" id="UP000822688">
    <property type="component" value="Chromosome 11"/>
</dbReference>
<reference evidence="5 6" key="1">
    <citation type="submission" date="2020-06" db="EMBL/GenBank/DDBJ databases">
        <title>WGS assembly of Ceratodon purpureus strain R40.</title>
        <authorList>
            <person name="Carey S.B."/>
            <person name="Jenkins J."/>
            <person name="Shu S."/>
            <person name="Lovell J.T."/>
            <person name="Sreedasyam A."/>
            <person name="Maumus F."/>
            <person name="Tiley G.P."/>
            <person name="Fernandez-Pozo N."/>
            <person name="Barry K."/>
            <person name="Chen C."/>
            <person name="Wang M."/>
            <person name="Lipzen A."/>
            <person name="Daum C."/>
            <person name="Saski C.A."/>
            <person name="Payton A.C."/>
            <person name="Mcbreen J.C."/>
            <person name="Conrad R.E."/>
            <person name="Kollar L.M."/>
            <person name="Olsson S."/>
            <person name="Huttunen S."/>
            <person name="Landis J.B."/>
            <person name="Wickett N.J."/>
            <person name="Johnson M.G."/>
            <person name="Rensing S.A."/>
            <person name="Grimwood J."/>
            <person name="Schmutz J."/>
            <person name="Mcdaniel S.F."/>
        </authorList>
    </citation>
    <scope>NUCLEOTIDE SEQUENCE [LARGE SCALE GENOMIC DNA]</scope>
    <source>
        <strain evidence="5 6">R40</strain>
    </source>
</reference>
<sequence>MALSMFGGRGFDPLEFGSVWDPLSVLDGSTAPRQFNAKDGHDHATGLVNALQVDWRETPETHIFKADLPGMRKEDVKVQVLEGRTLEISGERKREDVQKGDTWHRVERSRGSFMRRFRLPENSNVDDVQANVLDGVLTVTVPKLQKPKPQVRQIEIA</sequence>
<evidence type="ECO:0000313" key="6">
    <source>
        <dbReference type="Proteomes" id="UP000822688"/>
    </source>
</evidence>
<proteinExistence type="inferred from homology"/>
<dbReference type="AlphaFoldDB" id="A0A8T0GEK8"/>
<name>A0A8T0GEK8_CERPU</name>
<evidence type="ECO:0000256" key="2">
    <source>
        <dbReference type="PROSITE-ProRule" id="PRU00285"/>
    </source>
</evidence>
<dbReference type="InterPro" id="IPR002068">
    <property type="entry name" value="A-crystallin/Hsp20_dom"/>
</dbReference>
<keyword evidence="6" id="KW-1185">Reference proteome</keyword>
<dbReference type="Pfam" id="PF00011">
    <property type="entry name" value="HSP20"/>
    <property type="match status" value="1"/>
</dbReference>
<comment type="caution">
    <text evidence="5">The sequence shown here is derived from an EMBL/GenBank/DDBJ whole genome shotgun (WGS) entry which is preliminary data.</text>
</comment>
<evidence type="ECO:0000313" key="5">
    <source>
        <dbReference type="EMBL" id="KAG0557836.1"/>
    </source>
</evidence>
<dbReference type="PROSITE" id="PS01031">
    <property type="entry name" value="SHSP"/>
    <property type="match status" value="1"/>
</dbReference>
<accession>A0A8T0GEK8</accession>
<organism evidence="5 6">
    <name type="scientific">Ceratodon purpureus</name>
    <name type="common">Fire moss</name>
    <name type="synonym">Dicranum purpureum</name>
    <dbReference type="NCBI Taxonomy" id="3225"/>
    <lineage>
        <taxon>Eukaryota</taxon>
        <taxon>Viridiplantae</taxon>
        <taxon>Streptophyta</taxon>
        <taxon>Embryophyta</taxon>
        <taxon>Bryophyta</taxon>
        <taxon>Bryophytina</taxon>
        <taxon>Bryopsida</taxon>
        <taxon>Dicranidae</taxon>
        <taxon>Pseudoditrichales</taxon>
        <taxon>Ditrichaceae</taxon>
        <taxon>Ceratodon</taxon>
    </lineage>
</organism>
<dbReference type="PANTHER" id="PTHR11527">
    <property type="entry name" value="HEAT-SHOCK PROTEIN 20 FAMILY MEMBER"/>
    <property type="match status" value="1"/>
</dbReference>
<evidence type="ECO:0000259" key="4">
    <source>
        <dbReference type="PROSITE" id="PS01031"/>
    </source>
</evidence>
<dbReference type="SUPFAM" id="SSF49764">
    <property type="entry name" value="HSP20-like chaperones"/>
    <property type="match status" value="1"/>
</dbReference>
<keyword evidence="1" id="KW-0346">Stress response</keyword>
<dbReference type="InterPro" id="IPR008978">
    <property type="entry name" value="HSP20-like_chaperone"/>
</dbReference>
<dbReference type="FunFam" id="2.60.40.790:FF:000009">
    <property type="entry name" value="17.6 kDa class I heat shock protein-like"/>
    <property type="match status" value="1"/>
</dbReference>
<feature type="domain" description="SHSP" evidence="4">
    <location>
        <begin position="44"/>
        <end position="157"/>
    </location>
</feature>
<dbReference type="InterPro" id="IPR031107">
    <property type="entry name" value="Small_HSP"/>
</dbReference>
<dbReference type="Gene3D" id="2.60.40.790">
    <property type="match status" value="1"/>
</dbReference>
<evidence type="ECO:0000256" key="1">
    <source>
        <dbReference type="ARBA" id="ARBA00023016"/>
    </source>
</evidence>